<dbReference type="OrthoDB" id="9773087at2"/>
<evidence type="ECO:0000256" key="8">
    <source>
        <dbReference type="HAMAP-Rule" id="MF_00158"/>
    </source>
</evidence>
<feature type="binding site" evidence="8">
    <location>
        <begin position="186"/>
        <end position="189"/>
    </location>
    <ligand>
        <name>ATP</name>
        <dbReference type="ChEBI" id="CHEBI:30616"/>
    </ligand>
</feature>
<dbReference type="Proteomes" id="UP000198749">
    <property type="component" value="Unassembled WGS sequence"/>
</dbReference>
<dbReference type="EMBL" id="FOGB01000017">
    <property type="protein sequence ID" value="SER10003.1"/>
    <property type="molecule type" value="Genomic_DNA"/>
</dbReference>
<dbReference type="CDD" id="cd00560">
    <property type="entry name" value="PanC"/>
    <property type="match status" value="1"/>
</dbReference>
<dbReference type="GO" id="GO:0005524">
    <property type="term" value="F:ATP binding"/>
    <property type="evidence" value="ECO:0007669"/>
    <property type="project" value="UniProtKB-KW"/>
</dbReference>
<keyword evidence="6 8" id="KW-0067">ATP-binding</keyword>
<keyword evidence="8" id="KW-0963">Cytoplasm</keyword>
<evidence type="ECO:0000256" key="2">
    <source>
        <dbReference type="ARBA" id="ARBA00009256"/>
    </source>
</evidence>
<feature type="binding site" evidence="8">
    <location>
        <position position="61"/>
    </location>
    <ligand>
        <name>(R)-pantoate</name>
        <dbReference type="ChEBI" id="CHEBI:15980"/>
    </ligand>
</feature>
<dbReference type="InterPro" id="IPR004821">
    <property type="entry name" value="Cyt_trans-like"/>
</dbReference>
<dbReference type="PANTHER" id="PTHR21299:SF1">
    <property type="entry name" value="PANTOATE--BETA-ALANINE LIGASE"/>
    <property type="match status" value="1"/>
</dbReference>
<feature type="binding site" evidence="8">
    <location>
        <begin position="30"/>
        <end position="37"/>
    </location>
    <ligand>
        <name>ATP</name>
        <dbReference type="ChEBI" id="CHEBI:30616"/>
    </ligand>
</feature>
<evidence type="ECO:0000256" key="5">
    <source>
        <dbReference type="ARBA" id="ARBA00022741"/>
    </source>
</evidence>
<evidence type="ECO:0000313" key="10">
    <source>
        <dbReference type="Proteomes" id="UP000198749"/>
    </source>
</evidence>
<proteinExistence type="inferred from homology"/>
<comment type="subunit">
    <text evidence="8">Homodimer.</text>
</comment>
<feature type="active site" description="Proton donor" evidence="8">
    <location>
        <position position="37"/>
    </location>
</feature>
<reference evidence="10" key="1">
    <citation type="submission" date="2016-10" db="EMBL/GenBank/DDBJ databases">
        <authorList>
            <person name="Varghese N."/>
            <person name="Submissions S."/>
        </authorList>
    </citation>
    <scope>NUCLEOTIDE SEQUENCE [LARGE SCALE GENOMIC DNA]</scope>
    <source>
        <strain evidence="10">DSM 18887</strain>
    </source>
</reference>
<feature type="binding site" evidence="8">
    <location>
        <begin position="149"/>
        <end position="152"/>
    </location>
    <ligand>
        <name>ATP</name>
        <dbReference type="ChEBI" id="CHEBI:30616"/>
    </ligand>
</feature>
<evidence type="ECO:0000256" key="1">
    <source>
        <dbReference type="ARBA" id="ARBA00004990"/>
    </source>
</evidence>
<dbReference type="PANTHER" id="PTHR21299">
    <property type="entry name" value="CYTIDYLATE KINASE/PANTOATE-BETA-ALANINE LIGASE"/>
    <property type="match status" value="1"/>
</dbReference>
<accession>A0A1H9LGE4</accession>
<comment type="catalytic activity">
    <reaction evidence="7 8">
        <text>(R)-pantoate + beta-alanine + ATP = (R)-pantothenate + AMP + diphosphate + H(+)</text>
        <dbReference type="Rhea" id="RHEA:10912"/>
        <dbReference type="ChEBI" id="CHEBI:15378"/>
        <dbReference type="ChEBI" id="CHEBI:15980"/>
        <dbReference type="ChEBI" id="CHEBI:29032"/>
        <dbReference type="ChEBI" id="CHEBI:30616"/>
        <dbReference type="ChEBI" id="CHEBI:33019"/>
        <dbReference type="ChEBI" id="CHEBI:57966"/>
        <dbReference type="ChEBI" id="CHEBI:456215"/>
        <dbReference type="EC" id="6.3.2.1"/>
    </reaction>
</comment>
<dbReference type="Gene3D" id="3.30.1300.10">
    <property type="entry name" value="Pantoate-beta-alanine ligase, C-terminal domain"/>
    <property type="match status" value="1"/>
</dbReference>
<dbReference type="InterPro" id="IPR042176">
    <property type="entry name" value="Pantoate_ligase_C"/>
</dbReference>
<comment type="subcellular location">
    <subcellularLocation>
        <location evidence="8">Cytoplasm</location>
    </subcellularLocation>
</comment>
<dbReference type="RefSeq" id="WP_091361605.1">
    <property type="nucleotide sequence ID" value="NZ_AP025284.1"/>
</dbReference>
<protein>
    <recommendedName>
        <fullName evidence="8">Pantothenate synthetase</fullName>
        <shortName evidence="8">PS</shortName>
        <ecNumber evidence="8">6.3.2.1</ecNumber>
    </recommendedName>
    <alternativeName>
        <fullName evidence="8">Pantoate--beta-alanine ligase</fullName>
    </alternativeName>
    <alternativeName>
        <fullName evidence="8">Pantoate-activating enzyme</fullName>
    </alternativeName>
</protein>
<sequence length="282" mass="31008">MKTIYSIAELREALGQERRAGKKIGFVPTMGNLHTGHIQLIHQANNHADITVASIFVNPLQFGENEDLDAYPRTLTSDQEKLTAAGCDYLFAPNINEMYPNGQVIQTLIEVPGISDIHCGASRPGHFRGVATVVCKLFGIVQPDVAIFGEKDFQQLMVIRRMAEDLFLPVEILGAPIARAQSGLALSSRNGYLTEAELATAPILNQTICQTIAQISAGRRDYAALQEEAQQRLEQAGFKRDYYTICNRKDLQHAGPDDTQLVLVAAAYLGKARLIDNMVVDL</sequence>
<dbReference type="AlphaFoldDB" id="A0A1H9LGE4"/>
<comment type="function">
    <text evidence="8">Catalyzes the condensation of pantoate with beta-alanine in an ATP-dependent reaction via a pantoyl-adenylate intermediate.</text>
</comment>
<evidence type="ECO:0000313" key="9">
    <source>
        <dbReference type="EMBL" id="SER10003.1"/>
    </source>
</evidence>
<organism evidence="9 10">
    <name type="scientific">Amphritea atlantica</name>
    <dbReference type="NCBI Taxonomy" id="355243"/>
    <lineage>
        <taxon>Bacteria</taxon>
        <taxon>Pseudomonadati</taxon>
        <taxon>Pseudomonadota</taxon>
        <taxon>Gammaproteobacteria</taxon>
        <taxon>Oceanospirillales</taxon>
        <taxon>Oceanospirillaceae</taxon>
        <taxon>Amphritea</taxon>
    </lineage>
</organism>
<gene>
    <name evidence="8" type="primary">panC</name>
    <name evidence="9" type="ORF">SAMN03080615_03916</name>
</gene>
<dbReference type="GO" id="GO:0005829">
    <property type="term" value="C:cytosol"/>
    <property type="evidence" value="ECO:0007669"/>
    <property type="project" value="TreeGrafter"/>
</dbReference>
<dbReference type="NCBIfam" id="TIGR00018">
    <property type="entry name" value="panC"/>
    <property type="match status" value="1"/>
</dbReference>
<dbReference type="FunFam" id="3.40.50.620:FF:000013">
    <property type="entry name" value="Pantothenate synthetase"/>
    <property type="match status" value="1"/>
</dbReference>
<evidence type="ECO:0000256" key="4">
    <source>
        <dbReference type="ARBA" id="ARBA00022655"/>
    </source>
</evidence>
<feature type="binding site" evidence="8">
    <location>
        <position position="178"/>
    </location>
    <ligand>
        <name>ATP</name>
        <dbReference type="ChEBI" id="CHEBI:30616"/>
    </ligand>
</feature>
<keyword evidence="3 8" id="KW-0436">Ligase</keyword>
<feature type="binding site" evidence="8">
    <location>
        <position position="61"/>
    </location>
    <ligand>
        <name>beta-alanine</name>
        <dbReference type="ChEBI" id="CHEBI:57966"/>
    </ligand>
</feature>
<dbReference type="UniPathway" id="UPA00028">
    <property type="reaction ID" value="UER00005"/>
</dbReference>
<keyword evidence="5 8" id="KW-0547">Nucleotide-binding</keyword>
<dbReference type="InterPro" id="IPR003721">
    <property type="entry name" value="Pantoate_ligase"/>
</dbReference>
<dbReference type="SUPFAM" id="SSF52374">
    <property type="entry name" value="Nucleotidylyl transferase"/>
    <property type="match status" value="1"/>
</dbReference>
<evidence type="ECO:0000256" key="7">
    <source>
        <dbReference type="ARBA" id="ARBA00048258"/>
    </source>
</evidence>
<dbReference type="Gene3D" id="3.40.50.620">
    <property type="entry name" value="HUPs"/>
    <property type="match status" value="1"/>
</dbReference>
<feature type="binding site" evidence="8">
    <location>
        <position position="155"/>
    </location>
    <ligand>
        <name>(R)-pantoate</name>
        <dbReference type="ChEBI" id="CHEBI:15980"/>
    </ligand>
</feature>
<dbReference type="InterPro" id="IPR014729">
    <property type="entry name" value="Rossmann-like_a/b/a_fold"/>
</dbReference>
<comment type="similarity">
    <text evidence="2 8">Belongs to the pantothenate synthetase family.</text>
</comment>
<dbReference type="HAMAP" id="MF_00158">
    <property type="entry name" value="PanC"/>
    <property type="match status" value="1"/>
</dbReference>
<dbReference type="STRING" id="355243.SAMN03080615_03916"/>
<dbReference type="GO" id="GO:0004592">
    <property type="term" value="F:pantoate-beta-alanine ligase activity"/>
    <property type="evidence" value="ECO:0007669"/>
    <property type="project" value="UniProtKB-UniRule"/>
</dbReference>
<dbReference type="GO" id="GO:0015940">
    <property type="term" value="P:pantothenate biosynthetic process"/>
    <property type="evidence" value="ECO:0007669"/>
    <property type="project" value="UniProtKB-UniRule"/>
</dbReference>
<keyword evidence="4 8" id="KW-0566">Pantothenate biosynthesis</keyword>
<keyword evidence="10" id="KW-1185">Reference proteome</keyword>
<dbReference type="EC" id="6.3.2.1" evidence="8"/>
<evidence type="ECO:0000256" key="6">
    <source>
        <dbReference type="ARBA" id="ARBA00022840"/>
    </source>
</evidence>
<evidence type="ECO:0000256" key="3">
    <source>
        <dbReference type="ARBA" id="ARBA00022598"/>
    </source>
</evidence>
<dbReference type="NCBIfam" id="TIGR00125">
    <property type="entry name" value="cyt_tran_rel"/>
    <property type="match status" value="1"/>
</dbReference>
<comment type="miscellaneous">
    <text evidence="8">The reaction proceeds by a bi uni uni bi ping pong mechanism.</text>
</comment>
<comment type="pathway">
    <text evidence="1 8">Cofactor biosynthesis; (R)-pantothenate biosynthesis; (R)-pantothenate from (R)-pantoate and beta-alanine: step 1/1.</text>
</comment>
<dbReference type="Pfam" id="PF02569">
    <property type="entry name" value="Pantoate_ligase"/>
    <property type="match status" value="1"/>
</dbReference>
<name>A0A1H9LGE4_9GAMM</name>